<dbReference type="EMBL" id="QGNW01000067">
    <property type="protein sequence ID" value="RVX03074.1"/>
    <property type="molecule type" value="Genomic_DNA"/>
</dbReference>
<dbReference type="Proteomes" id="UP000288805">
    <property type="component" value="Unassembled WGS sequence"/>
</dbReference>
<organism evidence="2 3">
    <name type="scientific">Vitis vinifera</name>
    <name type="common">Grape</name>
    <dbReference type="NCBI Taxonomy" id="29760"/>
    <lineage>
        <taxon>Eukaryota</taxon>
        <taxon>Viridiplantae</taxon>
        <taxon>Streptophyta</taxon>
        <taxon>Embryophyta</taxon>
        <taxon>Tracheophyta</taxon>
        <taxon>Spermatophyta</taxon>
        <taxon>Magnoliopsida</taxon>
        <taxon>eudicotyledons</taxon>
        <taxon>Gunneridae</taxon>
        <taxon>Pentapetalae</taxon>
        <taxon>rosids</taxon>
        <taxon>Vitales</taxon>
        <taxon>Vitaceae</taxon>
        <taxon>Viteae</taxon>
        <taxon>Vitis</taxon>
    </lineage>
</organism>
<protein>
    <recommendedName>
        <fullName evidence="1">DUF7804 domain-containing protein</fullName>
    </recommendedName>
</protein>
<gene>
    <name evidence="2" type="ORF">CK203_016623</name>
</gene>
<sequence length="267" mass="29893">MQLETKEETTERSETFSESKSKKFLLSNTRVLTITDLPSPSMAALGARFVGNHRLLSEEDRFLNHRVMRISRSARPAAISCCTDSGGGKMSIKALAKLESISKATLPACIEGEERRGLAMKTMEHWMRESVVEIVQNLRGSSSLLAEVYTEGNGGEFTLKIGKAGAEDWPEIKERWKKGETSSPDGIIVVEELKDEGEEDTKVKKEERFWGLMVQGKGFDCAPCCYVLKTNRPNTNLHISCTYFVLIKVQNFNDSAKSQIDRSFLVE</sequence>
<name>A0A438J298_VITVI</name>
<dbReference type="InterPro" id="IPR056706">
    <property type="entry name" value="DUF7804"/>
</dbReference>
<reference evidence="2 3" key="1">
    <citation type="journal article" date="2018" name="PLoS Genet.">
        <title>Population sequencing reveals clonal diversity and ancestral inbreeding in the grapevine cultivar Chardonnay.</title>
        <authorList>
            <person name="Roach M.J."/>
            <person name="Johnson D.L."/>
            <person name="Bohlmann J."/>
            <person name="van Vuuren H.J."/>
            <person name="Jones S.J."/>
            <person name="Pretorius I.S."/>
            <person name="Schmidt S.A."/>
            <person name="Borneman A.R."/>
        </authorList>
    </citation>
    <scope>NUCLEOTIDE SEQUENCE [LARGE SCALE GENOMIC DNA]</scope>
    <source>
        <strain evidence="3">cv. Chardonnay</strain>
        <tissue evidence="2">Leaf</tissue>
    </source>
</reference>
<evidence type="ECO:0000313" key="2">
    <source>
        <dbReference type="EMBL" id="RVX03074.1"/>
    </source>
</evidence>
<evidence type="ECO:0000259" key="1">
    <source>
        <dbReference type="Pfam" id="PF25089"/>
    </source>
</evidence>
<dbReference type="AlphaFoldDB" id="A0A438J298"/>
<evidence type="ECO:0000313" key="3">
    <source>
        <dbReference type="Proteomes" id="UP000288805"/>
    </source>
</evidence>
<dbReference type="Pfam" id="PF25089">
    <property type="entry name" value="DUF7804"/>
    <property type="match status" value="1"/>
</dbReference>
<proteinExistence type="predicted"/>
<accession>A0A438J298</accession>
<comment type="caution">
    <text evidence="2">The sequence shown here is derived from an EMBL/GenBank/DDBJ whole genome shotgun (WGS) entry which is preliminary data.</text>
</comment>
<dbReference type="PANTHER" id="PTHR35127:SF1">
    <property type="entry name" value="GENOME ASSEMBLY, CHROMOSOME: A10"/>
    <property type="match status" value="1"/>
</dbReference>
<dbReference type="PANTHER" id="PTHR35127">
    <property type="entry name" value="OS03G0736900 PROTEIN"/>
    <property type="match status" value="1"/>
</dbReference>
<feature type="domain" description="DUF7804" evidence="1">
    <location>
        <begin position="119"/>
        <end position="200"/>
    </location>
</feature>